<evidence type="ECO:0000256" key="1">
    <source>
        <dbReference type="ARBA" id="ARBA00023015"/>
    </source>
</evidence>
<dbReference type="InterPro" id="IPR036388">
    <property type="entry name" value="WH-like_DNA-bd_sf"/>
</dbReference>
<dbReference type="Proteomes" id="UP000189810">
    <property type="component" value="Chromosome I"/>
</dbReference>
<evidence type="ECO:0000313" key="7">
    <source>
        <dbReference type="Proteomes" id="UP000189810"/>
    </source>
</evidence>
<protein>
    <submittedName>
        <fullName evidence="6">CRP/FNR family transcriptional regulator, anaerobic regulatory protein</fullName>
    </submittedName>
</protein>
<accession>A0A1M6QVD3</accession>
<dbReference type="RefSeq" id="WP_079653586.1">
    <property type="nucleotide sequence ID" value="NZ_LT670846.1"/>
</dbReference>
<name>A0A1M6QVD3_9AQUI</name>
<dbReference type="PANTHER" id="PTHR24567:SF28">
    <property type="entry name" value="LISTERIOLYSIN REGULATORY PROTEIN"/>
    <property type="match status" value="1"/>
</dbReference>
<feature type="domain" description="Cyclic nucleotide-binding" evidence="4">
    <location>
        <begin position="24"/>
        <end position="127"/>
    </location>
</feature>
<evidence type="ECO:0000259" key="5">
    <source>
        <dbReference type="PROSITE" id="PS51063"/>
    </source>
</evidence>
<dbReference type="GO" id="GO:0005829">
    <property type="term" value="C:cytosol"/>
    <property type="evidence" value="ECO:0007669"/>
    <property type="project" value="TreeGrafter"/>
</dbReference>
<dbReference type="InterPro" id="IPR036390">
    <property type="entry name" value="WH_DNA-bd_sf"/>
</dbReference>
<evidence type="ECO:0000256" key="3">
    <source>
        <dbReference type="ARBA" id="ARBA00023163"/>
    </source>
</evidence>
<dbReference type="PANTHER" id="PTHR24567">
    <property type="entry name" value="CRP FAMILY TRANSCRIPTIONAL REGULATORY PROTEIN"/>
    <property type="match status" value="1"/>
</dbReference>
<dbReference type="EMBL" id="LT670846">
    <property type="protein sequence ID" value="SHK24222.1"/>
    <property type="molecule type" value="Genomic_DNA"/>
</dbReference>
<dbReference type="GO" id="GO:0003700">
    <property type="term" value="F:DNA-binding transcription factor activity"/>
    <property type="evidence" value="ECO:0007669"/>
    <property type="project" value="TreeGrafter"/>
</dbReference>
<dbReference type="PRINTS" id="PR00034">
    <property type="entry name" value="HTHCRP"/>
</dbReference>
<dbReference type="Pfam" id="PF00027">
    <property type="entry name" value="cNMP_binding"/>
    <property type="match status" value="1"/>
</dbReference>
<reference evidence="6 7" key="1">
    <citation type="submission" date="2016-11" db="EMBL/GenBank/DDBJ databases">
        <authorList>
            <person name="Jaros S."/>
            <person name="Januszkiewicz K."/>
            <person name="Wedrychowicz H."/>
        </authorList>
    </citation>
    <scope>NUCLEOTIDE SEQUENCE [LARGE SCALE GENOMIC DNA]</scope>
    <source>
        <strain evidence="6 7">DSM 19557</strain>
    </source>
</reference>
<dbReference type="SUPFAM" id="SSF51206">
    <property type="entry name" value="cAMP-binding domain-like"/>
    <property type="match status" value="1"/>
</dbReference>
<feature type="domain" description="HTH crp-type" evidence="5">
    <location>
        <begin position="159"/>
        <end position="232"/>
    </location>
</feature>
<dbReference type="CDD" id="cd00038">
    <property type="entry name" value="CAP_ED"/>
    <property type="match status" value="1"/>
</dbReference>
<keyword evidence="3" id="KW-0804">Transcription</keyword>
<dbReference type="PROSITE" id="PS51063">
    <property type="entry name" value="HTH_CRP_2"/>
    <property type="match status" value="1"/>
</dbReference>
<dbReference type="Gene3D" id="1.10.10.10">
    <property type="entry name" value="Winged helix-like DNA-binding domain superfamily/Winged helix DNA-binding domain"/>
    <property type="match status" value="1"/>
</dbReference>
<sequence>MAYEAFRERPAKSLNIETLKKIHLFEDLSEQEIKAALEYMSLREFKKNEYLFFEEEGEPGIYILLDGLIKLIKETHDARSVIVRLVFPGDVFGWIEWGKRTPKNTYTAKAVTPSKTLYISNKDFINLAIKHPSIAIKMTCEATAILMQTYETLKSIAGGKVEERIAKVLLDIADRIGKIQDDVIIIDAPLTRMDIAEMTGTTVETTIRTLSKWKKMGIINTDRGYIEILKRRELEKLAI</sequence>
<dbReference type="GO" id="GO:0003677">
    <property type="term" value="F:DNA binding"/>
    <property type="evidence" value="ECO:0007669"/>
    <property type="project" value="UniProtKB-KW"/>
</dbReference>
<dbReference type="AlphaFoldDB" id="A0A1M6QVD3"/>
<proteinExistence type="predicted"/>
<evidence type="ECO:0000256" key="2">
    <source>
        <dbReference type="ARBA" id="ARBA00023125"/>
    </source>
</evidence>
<gene>
    <name evidence="6" type="ORF">SAMN05444391_0414</name>
</gene>
<evidence type="ECO:0000313" key="6">
    <source>
        <dbReference type="EMBL" id="SHK24222.1"/>
    </source>
</evidence>
<keyword evidence="2" id="KW-0238">DNA-binding</keyword>
<dbReference type="STRING" id="381751.SAMN05444391_0414"/>
<keyword evidence="1" id="KW-0805">Transcription regulation</keyword>
<dbReference type="InterPro" id="IPR012318">
    <property type="entry name" value="HTH_CRP"/>
</dbReference>
<dbReference type="SUPFAM" id="SSF46785">
    <property type="entry name" value="Winged helix' DNA-binding domain"/>
    <property type="match status" value="1"/>
</dbReference>
<dbReference type="InterPro" id="IPR050397">
    <property type="entry name" value="Env_Response_Regulators"/>
</dbReference>
<dbReference type="OrthoDB" id="9810708at2"/>
<dbReference type="InterPro" id="IPR018490">
    <property type="entry name" value="cNMP-bd_dom_sf"/>
</dbReference>
<organism evidence="6 7">
    <name type="scientific">Thermocrinis minervae</name>
    <dbReference type="NCBI Taxonomy" id="381751"/>
    <lineage>
        <taxon>Bacteria</taxon>
        <taxon>Pseudomonadati</taxon>
        <taxon>Aquificota</taxon>
        <taxon>Aquificia</taxon>
        <taxon>Aquificales</taxon>
        <taxon>Aquificaceae</taxon>
        <taxon>Thermocrinis</taxon>
    </lineage>
</organism>
<evidence type="ECO:0000259" key="4">
    <source>
        <dbReference type="PROSITE" id="PS50042"/>
    </source>
</evidence>
<dbReference type="SMART" id="SM00419">
    <property type="entry name" value="HTH_CRP"/>
    <property type="match status" value="1"/>
</dbReference>
<dbReference type="PROSITE" id="PS50042">
    <property type="entry name" value="CNMP_BINDING_3"/>
    <property type="match status" value="1"/>
</dbReference>
<dbReference type="Pfam" id="PF13545">
    <property type="entry name" value="HTH_Crp_2"/>
    <property type="match status" value="1"/>
</dbReference>
<dbReference type="SMART" id="SM00100">
    <property type="entry name" value="cNMP"/>
    <property type="match status" value="1"/>
</dbReference>
<dbReference type="InterPro" id="IPR014710">
    <property type="entry name" value="RmlC-like_jellyroll"/>
</dbReference>
<dbReference type="InterPro" id="IPR000595">
    <property type="entry name" value="cNMP-bd_dom"/>
</dbReference>
<keyword evidence="7" id="KW-1185">Reference proteome</keyword>
<dbReference type="Gene3D" id="2.60.120.10">
    <property type="entry name" value="Jelly Rolls"/>
    <property type="match status" value="1"/>
</dbReference>